<sequence length="330" mass="35446">MSVQNADETTPPDKISTPHTRVIDAKGKCLLPGLIDSHIHVLMLGETKYMCNLSNCTSIEGPGGLIETVRSHSSLYPSASNVVGVHWDQEKLGRFPSRADLDKACPGKPCWLWRSCWHIGVGNGLVLSACGAAEWEGEGGVVERDEEGELTGILKERACEIVAGALGDMKEEEKARLIEEGLALCRKSGATTVASNELNRGSDAYEKLQREGKLMTRVYMTPMCDELEVDNPPVPRRTEDGLLTFNRVKIFGDGSLGAGTAAIAGEEGGGKGVLINTDSEMLSKIKLADSLGWRLEIHAIGDLAATQVLDALDDAGVDPSKRPILTHCQV</sequence>
<dbReference type="InterPro" id="IPR011059">
    <property type="entry name" value="Metal-dep_hydrolase_composite"/>
</dbReference>
<feature type="domain" description="Amidohydrolase 3" evidence="1">
    <location>
        <begin position="21"/>
        <end position="328"/>
    </location>
</feature>
<gene>
    <name evidence="2" type="ORF">TrRE_jg4329</name>
</gene>
<name>A0A9W7AC26_9STRA</name>
<dbReference type="Proteomes" id="UP001165082">
    <property type="component" value="Unassembled WGS sequence"/>
</dbReference>
<keyword evidence="3" id="KW-1185">Reference proteome</keyword>
<dbReference type="PANTHER" id="PTHR22642">
    <property type="entry name" value="IMIDAZOLONEPROPIONASE"/>
    <property type="match status" value="1"/>
</dbReference>
<dbReference type="EMBL" id="BRXZ01001218">
    <property type="protein sequence ID" value="GMH65619.1"/>
    <property type="molecule type" value="Genomic_DNA"/>
</dbReference>
<dbReference type="GO" id="GO:0016810">
    <property type="term" value="F:hydrolase activity, acting on carbon-nitrogen (but not peptide) bonds"/>
    <property type="evidence" value="ECO:0007669"/>
    <property type="project" value="InterPro"/>
</dbReference>
<dbReference type="SUPFAM" id="SSF51556">
    <property type="entry name" value="Metallo-dependent hydrolases"/>
    <property type="match status" value="1"/>
</dbReference>
<dbReference type="Gene3D" id="3.20.20.140">
    <property type="entry name" value="Metal-dependent hydrolases"/>
    <property type="match status" value="1"/>
</dbReference>
<dbReference type="SUPFAM" id="SSF51338">
    <property type="entry name" value="Composite domain of metallo-dependent hydrolases"/>
    <property type="match status" value="1"/>
</dbReference>
<dbReference type="PANTHER" id="PTHR22642:SF2">
    <property type="entry name" value="PROTEIN LONG AFTER FAR-RED 3"/>
    <property type="match status" value="1"/>
</dbReference>
<dbReference type="Pfam" id="PF07969">
    <property type="entry name" value="Amidohydro_3"/>
    <property type="match status" value="1"/>
</dbReference>
<accession>A0A9W7AC26</accession>
<dbReference type="OrthoDB" id="3501663at2759"/>
<dbReference type="AlphaFoldDB" id="A0A9W7AC26"/>
<dbReference type="Gene3D" id="3.10.310.70">
    <property type="match status" value="1"/>
</dbReference>
<feature type="non-terminal residue" evidence="2">
    <location>
        <position position="330"/>
    </location>
</feature>
<reference evidence="2" key="1">
    <citation type="submission" date="2022-07" db="EMBL/GenBank/DDBJ databases">
        <title>Genome analysis of Parmales, a sister group of diatoms, reveals the evolutionary specialization of diatoms from phago-mixotrophs to photoautotrophs.</title>
        <authorList>
            <person name="Ban H."/>
            <person name="Sato S."/>
            <person name="Yoshikawa S."/>
            <person name="Kazumasa Y."/>
            <person name="Nakamura Y."/>
            <person name="Ichinomiya M."/>
            <person name="Saitoh K."/>
            <person name="Sato N."/>
            <person name="Blanc-Mathieu R."/>
            <person name="Endo H."/>
            <person name="Kuwata A."/>
            <person name="Ogata H."/>
        </authorList>
    </citation>
    <scope>NUCLEOTIDE SEQUENCE</scope>
</reference>
<evidence type="ECO:0000259" key="1">
    <source>
        <dbReference type="Pfam" id="PF07969"/>
    </source>
</evidence>
<dbReference type="InterPro" id="IPR032466">
    <property type="entry name" value="Metal_Hydrolase"/>
</dbReference>
<protein>
    <recommendedName>
        <fullName evidence="1">Amidohydrolase 3 domain-containing protein</fullName>
    </recommendedName>
</protein>
<organism evidence="2 3">
    <name type="scientific">Triparma retinervis</name>
    <dbReference type="NCBI Taxonomy" id="2557542"/>
    <lineage>
        <taxon>Eukaryota</taxon>
        <taxon>Sar</taxon>
        <taxon>Stramenopiles</taxon>
        <taxon>Ochrophyta</taxon>
        <taxon>Bolidophyceae</taxon>
        <taxon>Parmales</taxon>
        <taxon>Triparmaceae</taxon>
        <taxon>Triparma</taxon>
    </lineage>
</organism>
<evidence type="ECO:0000313" key="2">
    <source>
        <dbReference type="EMBL" id="GMH65619.1"/>
    </source>
</evidence>
<evidence type="ECO:0000313" key="3">
    <source>
        <dbReference type="Proteomes" id="UP001165082"/>
    </source>
</evidence>
<dbReference type="InterPro" id="IPR013108">
    <property type="entry name" value="Amidohydro_3"/>
</dbReference>
<dbReference type="Gene3D" id="2.30.40.10">
    <property type="entry name" value="Urease, subunit C, domain 1"/>
    <property type="match status" value="1"/>
</dbReference>
<proteinExistence type="predicted"/>
<comment type="caution">
    <text evidence="2">The sequence shown here is derived from an EMBL/GenBank/DDBJ whole genome shotgun (WGS) entry which is preliminary data.</text>
</comment>